<dbReference type="InterPro" id="IPR021407">
    <property type="entry name" value="DUF2544"/>
</dbReference>
<evidence type="ECO:0000313" key="2">
    <source>
        <dbReference type="Proteomes" id="UP000193942"/>
    </source>
</evidence>
<reference evidence="1 2" key="1">
    <citation type="submission" date="2010-04" db="EMBL/GenBank/DDBJ databases">
        <title>The Genome Sequence of Escherichia coli TA447.</title>
        <authorList>
            <consortium name="The Broad Institute Genome Sequencing Platform"/>
            <consortium name="The Broad Institute Genome Sequencing Center for Infectious Disease"/>
            <person name="Feldgarden M."/>
            <person name="Gordon D.M."/>
            <person name="Johnson J.R."/>
            <person name="Johnston B.D."/>
            <person name="Young S."/>
            <person name="Zeng Q."/>
            <person name="Koehrsen M."/>
            <person name="Alvarado L."/>
            <person name="Berlin A.M."/>
            <person name="Borenstein D."/>
            <person name="Chapman S.B."/>
            <person name="Chen Z."/>
            <person name="Engels R."/>
            <person name="Freedman E."/>
            <person name="Gellesch M."/>
            <person name="Goldberg J."/>
            <person name="Griggs A."/>
            <person name="Gujja S."/>
            <person name="Heilman E.R."/>
            <person name="Heiman D.I."/>
            <person name="Hepburn T.A."/>
            <person name="Howarth C."/>
            <person name="Jen D."/>
            <person name="Larson L."/>
            <person name="Mehta T."/>
            <person name="Park D."/>
            <person name="Pearson M."/>
            <person name="Richards J."/>
            <person name="Roberts A."/>
            <person name="Saif S."/>
            <person name="Shea T.D."/>
            <person name="Shenoy N."/>
            <person name="Sisk P."/>
            <person name="Stolte C."/>
            <person name="Sykes S.N."/>
            <person name="Walk T."/>
            <person name="White J."/>
            <person name="Yandava C."/>
            <person name="Haas B."/>
            <person name="Henn M.R."/>
            <person name="Nusbaum C."/>
            <person name="Birren B."/>
        </authorList>
    </citation>
    <scope>NUCLEOTIDE SEQUENCE [LARGE SCALE GENOMIC DNA]</scope>
    <source>
        <strain evidence="1 2">TA447</strain>
    </source>
</reference>
<evidence type="ECO:0008006" key="3">
    <source>
        <dbReference type="Google" id="ProtNLM"/>
    </source>
</evidence>
<dbReference type="RefSeq" id="WP_001613526.1">
    <property type="nucleotide sequence ID" value="NZ_ADIZ01000015.1"/>
</dbReference>
<dbReference type="Pfam" id="PF11245">
    <property type="entry name" value="DUF2544"/>
    <property type="match status" value="1"/>
</dbReference>
<organism evidence="1 2">
    <name type="scientific">Escherichia coli TA447</name>
    <dbReference type="NCBI Taxonomy" id="656447"/>
    <lineage>
        <taxon>Bacteria</taxon>
        <taxon>Pseudomonadati</taxon>
        <taxon>Pseudomonadota</taxon>
        <taxon>Gammaproteobacteria</taxon>
        <taxon>Enterobacterales</taxon>
        <taxon>Enterobacteriaceae</taxon>
        <taxon>Escherichia</taxon>
    </lineage>
</organism>
<name>A0A1X3J2W9_ECOLX</name>
<sequence>MKKWTFFLAALLLLIVNVGTSKSYAGSKLMSSTFKSTEIYYGMNRISPVGDLFFYVTVLTPGEVSYGQYNSDARRGDILPVISWTGSGPAPQLKLTDYGRTDTSNCPGINTKNFYCAYMTFDVTVESDNYGCPWQASFYSVSEQVGFGVYTSPTVHDSACPTIPVASFDISWSENYVSHNKALRLQSDGSTITTTLSTYLMESGKLCDGSVFDSRGAYCRAVSDLLTFTSYGCDNAKVTVTPSRQPVTDKKLHDIVVQVNTSSRAPIDSTCRFQYVLNEL</sequence>
<evidence type="ECO:0000313" key="1">
    <source>
        <dbReference type="EMBL" id="OSK95237.1"/>
    </source>
</evidence>
<protein>
    <recommendedName>
        <fullName evidence="3">Fimbrial adhesin YfcO</fullName>
    </recommendedName>
</protein>
<dbReference type="Proteomes" id="UP000193942">
    <property type="component" value="Unassembled WGS sequence"/>
</dbReference>
<gene>
    <name evidence="1" type="ORF">ECXG_01777</name>
</gene>
<proteinExistence type="predicted"/>
<accession>A0A1X3J2W9</accession>
<comment type="caution">
    <text evidence="1">The sequence shown here is derived from an EMBL/GenBank/DDBJ whole genome shotgun (WGS) entry which is preliminary data.</text>
</comment>
<dbReference type="EMBL" id="ADIZ01000015">
    <property type="protein sequence ID" value="OSK95237.1"/>
    <property type="molecule type" value="Genomic_DNA"/>
</dbReference>
<dbReference type="AlphaFoldDB" id="A0A1X3J2W9"/>